<dbReference type="Proteomes" id="UP000822688">
    <property type="component" value="Chromosome 11"/>
</dbReference>
<dbReference type="PROSITE" id="PS50842">
    <property type="entry name" value="EXPANSIN_EG45"/>
    <property type="match status" value="1"/>
</dbReference>
<dbReference type="Pfam" id="PF01357">
    <property type="entry name" value="Expansin_C"/>
    <property type="match status" value="1"/>
</dbReference>
<dbReference type="SUPFAM" id="SSF50685">
    <property type="entry name" value="Barwin-like endoglucanases"/>
    <property type="match status" value="1"/>
</dbReference>
<name>A0A8T0GJW6_CERPU</name>
<dbReference type="InterPro" id="IPR007118">
    <property type="entry name" value="Expan_Lol_pI"/>
</dbReference>
<dbReference type="SUPFAM" id="SSF49590">
    <property type="entry name" value="PHL pollen allergen"/>
    <property type="match status" value="1"/>
</dbReference>
<dbReference type="GO" id="GO:0005576">
    <property type="term" value="C:extracellular region"/>
    <property type="evidence" value="ECO:0007669"/>
    <property type="project" value="UniProtKB-SubCell"/>
</dbReference>
<sequence>MGVMVALRRCSVFSLSVALASAVLVAVNADSFLEANGYTDWIAGHATWYGDPYGEGSNGGACGYTELAGTPYGLSVAAGSAIIFQNGQGCGQCYDVKCSYPSCKQEPTRVVITDSCPGGTYCSTGEPAFDLSGMAMSNMALPGRDQELRNLGLYDIQYKRVPCYYPNQNIAFKVDPGSTPYWLSFTVKYQGGPGDIQNVEIRQAGSSEFQPLQHNWGANYMMICYSGQPFRGPYDVKITAKLNGHVLIAEHAIPEYFQPGGLYESNVQLAY</sequence>
<feature type="domain" description="Expansin-like EG45" evidence="5">
    <location>
        <begin position="59"/>
        <end position="168"/>
    </location>
</feature>
<evidence type="ECO:0000256" key="2">
    <source>
        <dbReference type="ARBA" id="ARBA00022525"/>
    </source>
</evidence>
<reference evidence="7 8" key="1">
    <citation type="submission" date="2020-06" db="EMBL/GenBank/DDBJ databases">
        <title>WGS assembly of Ceratodon purpureus strain R40.</title>
        <authorList>
            <person name="Carey S.B."/>
            <person name="Jenkins J."/>
            <person name="Shu S."/>
            <person name="Lovell J.T."/>
            <person name="Sreedasyam A."/>
            <person name="Maumus F."/>
            <person name="Tiley G.P."/>
            <person name="Fernandez-Pozo N."/>
            <person name="Barry K."/>
            <person name="Chen C."/>
            <person name="Wang M."/>
            <person name="Lipzen A."/>
            <person name="Daum C."/>
            <person name="Saski C.A."/>
            <person name="Payton A.C."/>
            <person name="Mcbreen J.C."/>
            <person name="Conrad R.E."/>
            <person name="Kollar L.M."/>
            <person name="Olsson S."/>
            <person name="Huttunen S."/>
            <person name="Landis J.B."/>
            <person name="Wickett N.J."/>
            <person name="Johnson M.G."/>
            <person name="Rensing S.A."/>
            <person name="Grimwood J."/>
            <person name="Schmutz J."/>
            <person name="Mcdaniel S.F."/>
        </authorList>
    </citation>
    <scope>NUCLEOTIDE SEQUENCE [LARGE SCALE GENOMIC DNA]</scope>
    <source>
        <strain evidence="7 8">R40</strain>
    </source>
</reference>
<evidence type="ECO:0000259" key="6">
    <source>
        <dbReference type="PROSITE" id="PS50843"/>
    </source>
</evidence>
<organism evidence="7 8">
    <name type="scientific">Ceratodon purpureus</name>
    <name type="common">Fire moss</name>
    <name type="synonym">Dicranum purpureum</name>
    <dbReference type="NCBI Taxonomy" id="3225"/>
    <lineage>
        <taxon>Eukaryota</taxon>
        <taxon>Viridiplantae</taxon>
        <taxon>Streptophyta</taxon>
        <taxon>Embryophyta</taxon>
        <taxon>Bryophyta</taxon>
        <taxon>Bryophytina</taxon>
        <taxon>Bryopsida</taxon>
        <taxon>Dicranidae</taxon>
        <taxon>Pseudoditrichales</taxon>
        <taxon>Ditrichaceae</taxon>
        <taxon>Ceratodon</taxon>
    </lineage>
</organism>
<dbReference type="AlphaFoldDB" id="A0A8T0GJW6"/>
<dbReference type="InterPro" id="IPR009009">
    <property type="entry name" value="RlpA-like_DPBB"/>
</dbReference>
<dbReference type="Gene3D" id="2.40.40.10">
    <property type="entry name" value="RlpA-like domain"/>
    <property type="match status" value="1"/>
</dbReference>
<dbReference type="PROSITE" id="PS50843">
    <property type="entry name" value="EXPANSIN_CBD"/>
    <property type="match status" value="1"/>
</dbReference>
<evidence type="ECO:0000256" key="4">
    <source>
        <dbReference type="SAM" id="SignalP"/>
    </source>
</evidence>
<dbReference type="PRINTS" id="PR01225">
    <property type="entry name" value="EXPANSNFAMLY"/>
</dbReference>
<dbReference type="InterPro" id="IPR036908">
    <property type="entry name" value="RlpA-like_sf"/>
</dbReference>
<gene>
    <name evidence="7" type="ORF">KC19_11G125900</name>
</gene>
<dbReference type="InterPro" id="IPR005795">
    <property type="entry name" value="LolPI"/>
</dbReference>
<dbReference type="Pfam" id="PF03330">
    <property type="entry name" value="DPBB_1"/>
    <property type="match status" value="1"/>
</dbReference>
<dbReference type="EMBL" id="CM026432">
    <property type="protein sequence ID" value="KAG0557392.1"/>
    <property type="molecule type" value="Genomic_DNA"/>
</dbReference>
<dbReference type="InterPro" id="IPR007112">
    <property type="entry name" value="Expansin/allergen_DPBB_dom"/>
</dbReference>
<proteinExistence type="inferred from homology"/>
<dbReference type="Gene3D" id="2.60.40.760">
    <property type="entry name" value="Expansin, cellulose-binding-like domain"/>
    <property type="match status" value="1"/>
</dbReference>
<evidence type="ECO:0000256" key="1">
    <source>
        <dbReference type="ARBA" id="ARBA00004613"/>
    </source>
</evidence>
<dbReference type="SMART" id="SM00837">
    <property type="entry name" value="DPBB_1"/>
    <property type="match status" value="1"/>
</dbReference>
<dbReference type="InterPro" id="IPR007117">
    <property type="entry name" value="Expansin_CBD"/>
</dbReference>
<evidence type="ECO:0000313" key="7">
    <source>
        <dbReference type="EMBL" id="KAG0557392.1"/>
    </source>
</evidence>
<protein>
    <submittedName>
        <fullName evidence="7">Uncharacterized protein</fullName>
    </submittedName>
</protein>
<dbReference type="PRINTS" id="PR00829">
    <property type="entry name" value="LOLP1ALLERGN"/>
</dbReference>
<keyword evidence="2" id="KW-0964">Secreted</keyword>
<comment type="subcellular location">
    <subcellularLocation>
        <location evidence="1">Secreted</location>
    </subcellularLocation>
</comment>
<keyword evidence="8" id="KW-1185">Reference proteome</keyword>
<feature type="domain" description="Expansin-like CBD" evidence="6">
    <location>
        <begin position="181"/>
        <end position="265"/>
    </location>
</feature>
<comment type="similarity">
    <text evidence="3">Belongs to the expansin family.</text>
</comment>
<dbReference type="PANTHER" id="PTHR31692">
    <property type="entry name" value="EXPANSIN-B3"/>
    <property type="match status" value="1"/>
</dbReference>
<keyword evidence="4" id="KW-0732">Signal</keyword>
<accession>A0A8T0GJW6</accession>
<evidence type="ECO:0000259" key="5">
    <source>
        <dbReference type="PROSITE" id="PS50842"/>
    </source>
</evidence>
<comment type="caution">
    <text evidence="7">The sequence shown here is derived from an EMBL/GenBank/DDBJ whole genome shotgun (WGS) entry which is preliminary data.</text>
</comment>
<feature type="signal peptide" evidence="4">
    <location>
        <begin position="1"/>
        <end position="22"/>
    </location>
</feature>
<dbReference type="PANTHER" id="PTHR31692:SF5">
    <property type="entry name" value="EXPANSIN-B3"/>
    <property type="match status" value="1"/>
</dbReference>
<evidence type="ECO:0000256" key="3">
    <source>
        <dbReference type="RuleBase" id="RU003460"/>
    </source>
</evidence>
<dbReference type="InterPro" id="IPR036749">
    <property type="entry name" value="Expansin_CBD_sf"/>
</dbReference>
<evidence type="ECO:0000313" key="8">
    <source>
        <dbReference type="Proteomes" id="UP000822688"/>
    </source>
</evidence>
<feature type="chain" id="PRO_5035839332" evidence="4">
    <location>
        <begin position="23"/>
        <end position="271"/>
    </location>
</feature>